<keyword evidence="1" id="KW-0472">Membrane</keyword>
<keyword evidence="1" id="KW-1133">Transmembrane helix</keyword>
<sequence length="43" mass="4988">MLRTRPENTFLIFFIIDVFSGFLCLTYTLRGYSIGRNKGISII</sequence>
<accession>U2R8H2</accession>
<name>U2R8H2_EUBRA</name>
<comment type="caution">
    <text evidence="2">The sequence shown here is derived from an EMBL/GenBank/DDBJ whole genome shotgun (WGS) entry which is preliminary data.</text>
</comment>
<protein>
    <submittedName>
        <fullName evidence="2">Uncharacterized protein</fullName>
    </submittedName>
</protein>
<evidence type="ECO:0000313" key="3">
    <source>
        <dbReference type="Proteomes" id="UP000016608"/>
    </source>
</evidence>
<evidence type="ECO:0000313" key="2">
    <source>
        <dbReference type="EMBL" id="ERK46967.1"/>
    </source>
</evidence>
<feature type="transmembrane region" description="Helical" evidence="1">
    <location>
        <begin position="12"/>
        <end position="29"/>
    </location>
</feature>
<dbReference type="Proteomes" id="UP000016608">
    <property type="component" value="Unassembled WGS sequence"/>
</dbReference>
<dbReference type="AlphaFoldDB" id="U2R8H2"/>
<dbReference type="EMBL" id="AWVJ01000092">
    <property type="protein sequence ID" value="ERK46967.1"/>
    <property type="molecule type" value="Genomic_DNA"/>
</dbReference>
<reference evidence="2 3" key="1">
    <citation type="submission" date="2013-06" db="EMBL/GenBank/DDBJ databases">
        <authorList>
            <person name="Weinstock G."/>
            <person name="Sodergren E."/>
            <person name="Lobos E.A."/>
            <person name="Fulton L."/>
            <person name="Fulton R."/>
            <person name="Courtney L."/>
            <person name="Fronick C."/>
            <person name="O'Laughlin M."/>
            <person name="Godfrey J."/>
            <person name="Wilson R.M."/>
            <person name="Miner T."/>
            <person name="Farmer C."/>
            <person name="Delehaunty K."/>
            <person name="Cordes M."/>
            <person name="Minx P."/>
            <person name="Tomlinson C."/>
            <person name="Chen J."/>
            <person name="Wollam A."/>
            <person name="Pepin K.H."/>
            <person name="Bhonagiri V."/>
            <person name="Zhang X."/>
            <person name="Warren W."/>
            <person name="Mitreva M."/>
            <person name="Mardis E.R."/>
            <person name="Wilson R.K."/>
        </authorList>
    </citation>
    <scope>NUCLEOTIDE SEQUENCE [LARGE SCALE GENOMIC DNA]</scope>
    <source>
        <strain evidence="2 3">ATCC 29099</strain>
    </source>
</reference>
<dbReference type="HOGENOM" id="CLU_3233795_0_0_9"/>
<gene>
    <name evidence="2" type="ORF">HMPREF0373_01515</name>
</gene>
<organism evidence="2 3">
    <name type="scientific">Eubacterium ramulus ATCC 29099</name>
    <dbReference type="NCBI Taxonomy" id="1256908"/>
    <lineage>
        <taxon>Bacteria</taxon>
        <taxon>Bacillati</taxon>
        <taxon>Bacillota</taxon>
        <taxon>Clostridia</taxon>
        <taxon>Eubacteriales</taxon>
        <taxon>Eubacteriaceae</taxon>
        <taxon>Eubacterium</taxon>
    </lineage>
</organism>
<keyword evidence="1" id="KW-0812">Transmembrane</keyword>
<keyword evidence="3" id="KW-1185">Reference proteome</keyword>
<evidence type="ECO:0000256" key="1">
    <source>
        <dbReference type="SAM" id="Phobius"/>
    </source>
</evidence>
<proteinExistence type="predicted"/>